<organism evidence="2 4">
    <name type="scientific">Lacticaseibacillus chiayiensis</name>
    <dbReference type="NCBI Taxonomy" id="2100821"/>
    <lineage>
        <taxon>Bacteria</taxon>
        <taxon>Bacillati</taxon>
        <taxon>Bacillota</taxon>
        <taxon>Bacilli</taxon>
        <taxon>Lactobacillales</taxon>
        <taxon>Lactobacillaceae</taxon>
        <taxon>Lacticaseibacillus</taxon>
    </lineage>
</organism>
<dbReference type="EMBL" id="MSSM01000028">
    <property type="protein sequence ID" value="RXT20616.1"/>
    <property type="molecule type" value="Genomic_DNA"/>
</dbReference>
<reference evidence="3" key="2">
    <citation type="submission" date="2022-10" db="EMBL/GenBank/DDBJ databases">
        <title>Comparative genomic analysis and in-vitro probiotic properties of the potential probiotic L. chiayiensis AACE 3.</title>
        <authorList>
            <person name="Kang X."/>
        </authorList>
    </citation>
    <scope>NUCLEOTIDE SEQUENCE</scope>
    <source>
        <strain evidence="3">AACE 3</strain>
    </source>
</reference>
<keyword evidence="1" id="KW-0472">Membrane</keyword>
<sequence>MTIILMCIYAVALFGLAAYTWLHRYQNFLIIKKPAPGMTRFLKIFAYLFTLVGILAIIGGVLFPMWMNLVILVFGAFLATVFVFISLTQMKL</sequence>
<dbReference type="OrthoDB" id="2323839at2"/>
<keyword evidence="1" id="KW-0812">Transmembrane</keyword>
<keyword evidence="1" id="KW-1133">Transmembrane helix</keyword>
<feature type="transmembrane region" description="Helical" evidence="1">
    <location>
        <begin position="6"/>
        <end position="23"/>
    </location>
</feature>
<evidence type="ECO:0000313" key="5">
    <source>
        <dbReference type="Proteomes" id="UP001164790"/>
    </source>
</evidence>
<gene>
    <name evidence="2" type="ORF">BVJ53_10430</name>
    <name evidence="3" type="ORF">OFW50_05430</name>
</gene>
<feature type="transmembrane region" description="Helical" evidence="1">
    <location>
        <begin position="69"/>
        <end position="87"/>
    </location>
</feature>
<dbReference type="AlphaFoldDB" id="A0A4Q1TPS0"/>
<dbReference type="EMBL" id="CP107523">
    <property type="protein sequence ID" value="UYN57509.1"/>
    <property type="molecule type" value="Genomic_DNA"/>
</dbReference>
<evidence type="ECO:0000256" key="1">
    <source>
        <dbReference type="SAM" id="Phobius"/>
    </source>
</evidence>
<dbReference type="Proteomes" id="UP000290475">
    <property type="component" value="Unassembled WGS sequence"/>
</dbReference>
<keyword evidence="5" id="KW-1185">Reference proteome</keyword>
<feature type="transmembrane region" description="Helical" evidence="1">
    <location>
        <begin position="44"/>
        <end position="63"/>
    </location>
</feature>
<evidence type="ECO:0000313" key="3">
    <source>
        <dbReference type="EMBL" id="UYN57509.1"/>
    </source>
</evidence>
<protein>
    <submittedName>
        <fullName evidence="2">Uncharacterized protein</fullName>
    </submittedName>
</protein>
<evidence type="ECO:0000313" key="2">
    <source>
        <dbReference type="EMBL" id="RXT20616.1"/>
    </source>
</evidence>
<proteinExistence type="predicted"/>
<dbReference type="Proteomes" id="UP001164790">
    <property type="component" value="Chromosome"/>
</dbReference>
<dbReference type="RefSeq" id="WP_129302345.1">
    <property type="nucleotide sequence ID" value="NZ_CP074378.1"/>
</dbReference>
<evidence type="ECO:0000313" key="4">
    <source>
        <dbReference type="Proteomes" id="UP000290475"/>
    </source>
</evidence>
<accession>A0A4Q1TPS0</accession>
<name>A0A4Q1TPS0_9LACO</name>
<reference evidence="2 4" key="1">
    <citation type="submission" date="2017-01" db="EMBL/GenBank/DDBJ databases">
        <title>Lactobacillus chiayiensis sp. nov., a lactic acid bacterium isolated from compost.</title>
        <authorList>
            <person name="Huang C.-H."/>
        </authorList>
    </citation>
    <scope>NUCLEOTIDE SEQUENCE [LARGE SCALE GENOMIC DNA]</scope>
    <source>
        <strain evidence="2">Chh01</strain>
        <strain evidence="4">chh01</strain>
    </source>
</reference>